<sequence length="204" mass="23252">MAVNPITRPRSKHIAIDYHFVRELVANGTLKVAFIPSHLQLADSLTKGVTKPQFFLFRHKLSVIPSPTLTLQGGIRKNHLILHKICYIPIRSKQRVPGKSSPRTCLKSVYDFDMSCIERQVMMKPLVDRVDQNQTVTNCRLLERMGISEMTLIEMVWTNLQLAIIGCLSFSIMEFCNDNDIQLIALHGSHGHLGDSRLMKFQLQ</sequence>
<dbReference type="CDD" id="cd09272">
    <property type="entry name" value="RNase_HI_RT_Ty1"/>
    <property type="match status" value="1"/>
</dbReference>
<name>A0A438J098_VITVI</name>
<reference evidence="1 2" key="1">
    <citation type="journal article" date="2018" name="PLoS Genet.">
        <title>Population sequencing reveals clonal diversity and ancestral inbreeding in the grapevine cultivar Chardonnay.</title>
        <authorList>
            <person name="Roach M.J."/>
            <person name="Johnson D.L."/>
            <person name="Bohlmann J."/>
            <person name="van Vuuren H.J."/>
            <person name="Jones S.J."/>
            <person name="Pretorius I.S."/>
            <person name="Schmidt S.A."/>
            <person name="Borneman A.R."/>
        </authorList>
    </citation>
    <scope>NUCLEOTIDE SEQUENCE [LARGE SCALE GENOMIC DNA]</scope>
    <source>
        <strain evidence="2">cv. Chardonnay</strain>
        <tissue evidence="1">Leaf</tissue>
    </source>
</reference>
<organism evidence="1 2">
    <name type="scientific">Vitis vinifera</name>
    <name type="common">Grape</name>
    <dbReference type="NCBI Taxonomy" id="29760"/>
    <lineage>
        <taxon>Eukaryota</taxon>
        <taxon>Viridiplantae</taxon>
        <taxon>Streptophyta</taxon>
        <taxon>Embryophyta</taxon>
        <taxon>Tracheophyta</taxon>
        <taxon>Spermatophyta</taxon>
        <taxon>Magnoliopsida</taxon>
        <taxon>eudicotyledons</taxon>
        <taxon>Gunneridae</taxon>
        <taxon>Pentapetalae</taxon>
        <taxon>rosids</taxon>
        <taxon>Vitales</taxon>
        <taxon>Vitaceae</taxon>
        <taxon>Viteae</taxon>
        <taxon>Vitis</taxon>
    </lineage>
</organism>
<comment type="caution">
    <text evidence="1">The sequence shown here is derived from an EMBL/GenBank/DDBJ whole genome shotgun (WGS) entry which is preliminary data.</text>
</comment>
<evidence type="ECO:0000313" key="2">
    <source>
        <dbReference type="Proteomes" id="UP000288805"/>
    </source>
</evidence>
<accession>A0A438J098</accession>
<dbReference type="EMBL" id="QGNW01000071">
    <property type="protein sequence ID" value="RVX02387.1"/>
    <property type="molecule type" value="Genomic_DNA"/>
</dbReference>
<dbReference type="AlphaFoldDB" id="A0A438J098"/>
<gene>
    <name evidence="1" type="primary">PRMT1_1</name>
    <name evidence="1" type="ORF">CK203_028306</name>
</gene>
<dbReference type="Proteomes" id="UP000288805">
    <property type="component" value="Unassembled WGS sequence"/>
</dbReference>
<protein>
    <recommendedName>
        <fullName evidence="3">Retrovirus-related Pol polyprotein from transposon RE1</fullName>
    </recommendedName>
</protein>
<dbReference type="Gene3D" id="2.70.160.11">
    <property type="entry name" value="Hnrnp arginine n-methyltransferase1"/>
    <property type="match status" value="1"/>
</dbReference>
<evidence type="ECO:0008006" key="3">
    <source>
        <dbReference type="Google" id="ProtNLM"/>
    </source>
</evidence>
<proteinExistence type="predicted"/>
<evidence type="ECO:0000313" key="1">
    <source>
        <dbReference type="EMBL" id="RVX02387.1"/>
    </source>
</evidence>